<evidence type="ECO:0000256" key="2">
    <source>
        <dbReference type="ARBA" id="ARBA00022516"/>
    </source>
</evidence>
<dbReference type="Proteomes" id="UP000320857">
    <property type="component" value="Unassembled WGS sequence"/>
</dbReference>
<dbReference type="PANTHER" id="PTHR10434:SF64">
    <property type="entry name" value="1-ACYL-SN-GLYCEROL-3-PHOSPHATE ACYLTRANSFERASE-RELATED"/>
    <property type="match status" value="1"/>
</dbReference>
<dbReference type="CDD" id="cd07989">
    <property type="entry name" value="LPLAT_AGPAT-like"/>
    <property type="match status" value="1"/>
</dbReference>
<evidence type="ECO:0000313" key="7">
    <source>
        <dbReference type="EMBL" id="MBB1260978.1"/>
    </source>
</evidence>
<comment type="caution">
    <text evidence="8">The sequence shown here is derived from an EMBL/GenBank/DDBJ whole genome shotgun (WGS) entry which is preliminary data.</text>
</comment>
<dbReference type="EMBL" id="JABJXA010000132">
    <property type="protein sequence ID" value="MBB1260978.1"/>
    <property type="molecule type" value="Genomic_DNA"/>
</dbReference>
<dbReference type="PANTHER" id="PTHR10434">
    <property type="entry name" value="1-ACYL-SN-GLYCEROL-3-PHOSPHATE ACYLTRANSFERASE"/>
    <property type="match status" value="1"/>
</dbReference>
<organism evidence="8 9">
    <name type="scientific">Streptomyces alkaliterrae</name>
    <dbReference type="NCBI Taxonomy" id="2213162"/>
    <lineage>
        <taxon>Bacteria</taxon>
        <taxon>Bacillati</taxon>
        <taxon>Actinomycetota</taxon>
        <taxon>Actinomycetes</taxon>
        <taxon>Kitasatosporales</taxon>
        <taxon>Streptomycetaceae</taxon>
        <taxon>Streptomyces</taxon>
    </lineage>
</organism>
<keyword evidence="4" id="KW-0443">Lipid metabolism</keyword>
<dbReference type="GO" id="GO:0006654">
    <property type="term" value="P:phosphatidic acid biosynthetic process"/>
    <property type="evidence" value="ECO:0007669"/>
    <property type="project" value="TreeGrafter"/>
</dbReference>
<evidence type="ECO:0000256" key="5">
    <source>
        <dbReference type="ARBA" id="ARBA00023315"/>
    </source>
</evidence>
<keyword evidence="9" id="KW-1185">Reference proteome</keyword>
<evidence type="ECO:0000313" key="8">
    <source>
        <dbReference type="EMBL" id="MQS04197.1"/>
    </source>
</evidence>
<evidence type="ECO:0000256" key="4">
    <source>
        <dbReference type="ARBA" id="ARBA00023098"/>
    </source>
</evidence>
<dbReference type="EMBL" id="VJYK02000252">
    <property type="protein sequence ID" value="MQS04197.1"/>
    <property type="molecule type" value="Genomic_DNA"/>
</dbReference>
<dbReference type="InterPro" id="IPR002123">
    <property type="entry name" value="Plipid/glycerol_acylTrfase"/>
</dbReference>
<proteinExistence type="predicted"/>
<gene>
    <name evidence="8" type="ORF">FNX44_020435</name>
    <name evidence="7" type="ORF">H3147_19430</name>
</gene>
<reference evidence="7" key="3">
    <citation type="journal article" name="Syst. Appl. Microbiol.">
        <title>Streptomyces alkaliterrae sp. nov., isolated from an alkaline soil, and emended descriptions of Streptomyces alkaliphilus, Streptomyces calidiresistens and Streptomyces durbertensis.</title>
        <authorList>
            <person name="Swiecimska M."/>
            <person name="Golinska P."/>
            <person name="Nouioui I."/>
            <person name="Wypij M."/>
            <person name="Rai M."/>
            <person name="Sangal V."/>
            <person name="Goodfellow M."/>
        </authorList>
    </citation>
    <scope>NUCLEOTIDE SEQUENCE</scope>
    <source>
        <strain evidence="7">OF8</strain>
    </source>
</reference>
<evidence type="ECO:0000256" key="1">
    <source>
        <dbReference type="ARBA" id="ARBA00005189"/>
    </source>
</evidence>
<dbReference type="SUPFAM" id="SSF69593">
    <property type="entry name" value="Glycerol-3-phosphate (1)-acyltransferase"/>
    <property type="match status" value="1"/>
</dbReference>
<feature type="domain" description="Phospholipid/glycerol acyltransferase" evidence="6">
    <location>
        <begin position="90"/>
        <end position="202"/>
    </location>
</feature>
<dbReference type="Pfam" id="PF01553">
    <property type="entry name" value="Acyltransferase"/>
    <property type="match status" value="1"/>
</dbReference>
<comment type="pathway">
    <text evidence="1">Lipid metabolism.</text>
</comment>
<keyword evidence="5 8" id="KW-0012">Acyltransferase</keyword>
<evidence type="ECO:0000313" key="10">
    <source>
        <dbReference type="Proteomes" id="UP000517765"/>
    </source>
</evidence>
<keyword evidence="2" id="KW-0444">Lipid biosynthesis</keyword>
<reference evidence="10" key="2">
    <citation type="submission" date="2020-05" db="EMBL/GenBank/DDBJ databases">
        <title>Classification of alakaliphilic streptomycetes isolated from an alkaline soil next to Lonar Crater, India and a proposal for the recognition of Streptomyces alkaliterrae sp. nov.</title>
        <authorList>
            <person name="Golinska P."/>
        </authorList>
    </citation>
    <scope>NUCLEOTIDE SEQUENCE [LARGE SCALE GENOMIC DNA]</scope>
    <source>
        <strain evidence="10">OF8</strain>
    </source>
</reference>
<dbReference type="OrthoDB" id="5184723at2"/>
<evidence type="ECO:0000259" key="6">
    <source>
        <dbReference type="SMART" id="SM00563"/>
    </source>
</evidence>
<name>A0A5P0YX81_9ACTN</name>
<reference evidence="8 9" key="1">
    <citation type="submission" date="2019-10" db="EMBL/GenBank/DDBJ databases">
        <title>Streptomyces sp. nov., a novel actinobacterium isolated from alkaline environment.</title>
        <authorList>
            <person name="Golinska P."/>
        </authorList>
    </citation>
    <scope>NUCLEOTIDE SEQUENCE [LARGE SCALE GENOMIC DNA]</scope>
    <source>
        <strain evidence="8 9">OF1</strain>
    </source>
</reference>
<protein>
    <submittedName>
        <fullName evidence="8">1-acyl-sn-glycerol-3-phosphate acyltransferase</fullName>
    </submittedName>
</protein>
<keyword evidence="3 8" id="KW-0808">Transferase</keyword>
<evidence type="ECO:0000313" key="9">
    <source>
        <dbReference type="Proteomes" id="UP000320857"/>
    </source>
</evidence>
<dbReference type="GO" id="GO:0003841">
    <property type="term" value="F:1-acylglycerol-3-phosphate O-acyltransferase activity"/>
    <property type="evidence" value="ECO:0007669"/>
    <property type="project" value="TreeGrafter"/>
</dbReference>
<accession>A0A5P0YX81</accession>
<dbReference type="RefSeq" id="WP_143649947.1">
    <property type="nucleotide sequence ID" value="NZ_JABJXA010000132.1"/>
</dbReference>
<dbReference type="AlphaFoldDB" id="A0A5P0YX81"/>
<dbReference type="Proteomes" id="UP000517765">
    <property type="component" value="Unassembled WGS sequence"/>
</dbReference>
<sequence>MSATSPWLPTAPCTLAGCLTGSGPVVGRVRRLLRVGAVVCWLLVGVLLAPPVRRTPARFRAAAVRTWARALLKALGVRLRTRGSCPPGPALVVANHVSWLDVLLLAAVRPGRMLAKAEVARYPVLGPLARYGGTLFIERDRLRRLPGTVGEIAAVLRSGGTVVAFPEGSTWCGRRHGRFRHAVFQAALDAGAAVQPVAIRYRQTGRDPAAVAAFVGEDTLGASLRRVLAARGLTAEVEALAPLAPEAAADRAALARRSADLVMTRMSVTDYAPGHDRTA</sequence>
<evidence type="ECO:0000256" key="3">
    <source>
        <dbReference type="ARBA" id="ARBA00022679"/>
    </source>
</evidence>
<dbReference type="SMART" id="SM00563">
    <property type="entry name" value="PlsC"/>
    <property type="match status" value="1"/>
</dbReference>